<dbReference type="InterPro" id="IPR052182">
    <property type="entry name" value="Glycogen/Maltodextrin_Phosph"/>
</dbReference>
<dbReference type="AlphaFoldDB" id="A0A1I3W917"/>
<dbReference type="PANTHER" id="PTHR42655">
    <property type="entry name" value="GLYCOGEN PHOSPHORYLASE"/>
    <property type="match status" value="1"/>
</dbReference>
<keyword evidence="7" id="KW-1185">Reference proteome</keyword>
<keyword evidence="4" id="KW-0663">Pyridoxal phosphate</keyword>
<evidence type="ECO:0000256" key="3">
    <source>
        <dbReference type="ARBA" id="ARBA00022533"/>
    </source>
</evidence>
<dbReference type="GO" id="GO:0030170">
    <property type="term" value="F:pyridoxal phosphate binding"/>
    <property type="evidence" value="ECO:0007669"/>
    <property type="project" value="InterPro"/>
</dbReference>
<evidence type="ECO:0000256" key="1">
    <source>
        <dbReference type="ARBA" id="ARBA00001275"/>
    </source>
</evidence>
<accession>A0A1I3W917</accession>
<evidence type="ECO:0000313" key="7">
    <source>
        <dbReference type="Proteomes" id="UP000199445"/>
    </source>
</evidence>
<name>A0A1I3W917_9GAMM</name>
<dbReference type="NCBIfam" id="TIGR02094">
    <property type="entry name" value="more_P_ylases"/>
    <property type="match status" value="1"/>
</dbReference>
<organism evidence="6 7">
    <name type="scientific">Marinobacter persicus</name>
    <dbReference type="NCBI Taxonomy" id="930118"/>
    <lineage>
        <taxon>Bacteria</taxon>
        <taxon>Pseudomonadati</taxon>
        <taxon>Pseudomonadota</taxon>
        <taxon>Gammaproteobacteria</taxon>
        <taxon>Pseudomonadales</taxon>
        <taxon>Marinobacteraceae</taxon>
        <taxon>Marinobacter</taxon>
    </lineage>
</organism>
<dbReference type="EMBL" id="FOSC01000009">
    <property type="protein sequence ID" value="SFK03942.1"/>
    <property type="molecule type" value="Genomic_DNA"/>
</dbReference>
<dbReference type="PANTHER" id="PTHR42655:SF1">
    <property type="entry name" value="GLYCOGEN PHOSPHORYLASE"/>
    <property type="match status" value="1"/>
</dbReference>
<comment type="catalytic activity">
    <reaction evidence="1">
        <text>[(1-&gt;4)-alpha-D-glucosyl](n) + phosphate = [(1-&gt;4)-alpha-D-glucosyl](n-1) + alpha-D-glucose 1-phosphate</text>
        <dbReference type="Rhea" id="RHEA:41732"/>
        <dbReference type="Rhea" id="RHEA-COMP:9584"/>
        <dbReference type="Rhea" id="RHEA-COMP:9586"/>
        <dbReference type="ChEBI" id="CHEBI:15444"/>
        <dbReference type="ChEBI" id="CHEBI:43474"/>
        <dbReference type="ChEBI" id="CHEBI:58601"/>
        <dbReference type="EC" id="2.4.1.1"/>
    </reaction>
</comment>
<reference evidence="6 7" key="1">
    <citation type="submission" date="2016-10" db="EMBL/GenBank/DDBJ databases">
        <authorList>
            <person name="de Groot N.N."/>
        </authorList>
    </citation>
    <scope>NUCLEOTIDE SEQUENCE [LARGE SCALE GENOMIC DNA]</scope>
    <source>
        <strain evidence="6 7">IBRC-M 10445</strain>
    </source>
</reference>
<sequence length="853" mass="95880">MHKATRFRLEAHPHIPEAIARLEELANDLFYSWDHSVRGLYARIDLPLWQKVEHNPKLFLRRVAQSQLDEAAENPAYLSEYRRVLSNYDAYVEAEPGSEVLEKLDPETSLVAYFCAEFGFHESFPIYSGGLGILAGDHCKAASDLSLPFVAVGLLYRQGYFIQTIDAQGQQVARYKSHSSDELPITLVESDGQPLIISVPFPGRDVFARVWQAKVGHIRLYLLDSDTPENSEEDQALTLQLYGGDSRTRISQEMLLGIGGTRVLAALGIEPTAWHINEGHAAFQILERCSQTMVATGLSFEAALEAVAACTLFTTHTPVPAGHDIFPKELMMEALGPYLEASGLEFDRVFALGGRHNNGGTFNMTSLGLRGSRFHNGVSRIHGGVASQMEADIWPQVLPQENPIGYITNGVHVATFVAPEWSSLFDIQAPNWKSELRNPEFWEFVDKIPDFHFWSIHKTLKQQMAEFTVERLRRQHERNGTGYSVTKRMTEKLTSLEKDVMVVGFARRFATYKRATLIFSDLPRLEQLLTNPERPVVLVFAGKAHPQDNPGQQLIKVIHDLSMRPSLMGHIILLEDYDQAMARRLLSGVDVWLNTPEYPKEASGTSGEKAAMNGAVNLSVMDGWWGEGYDGSNGWAITPRATELDQEFRNREEARDLLDLLEHEVIPLYYSRAAQGYSEGWVARSKASMKTIMPRFNAQRMVMDYVSGYYQPAVQQGHRLMANNGQLASELAQWKEKIRSAWHGVSIQVHGCVQERCKWDDEVELTVEMELNGLAPEDVRVECVVTVECAGTHGETGPEHFYLQPVPGHKGKKTLFSTSVMPPYPGLQTLRIRAYPYHDALTHPLEMGAMLWA</sequence>
<dbReference type="GO" id="GO:0008184">
    <property type="term" value="F:glycogen phosphorylase activity"/>
    <property type="evidence" value="ECO:0007669"/>
    <property type="project" value="InterPro"/>
</dbReference>
<keyword evidence="3" id="KW-0021">Allosteric enzyme</keyword>
<dbReference type="Proteomes" id="UP000199445">
    <property type="component" value="Unassembled WGS sequence"/>
</dbReference>
<dbReference type="PIRSF" id="PIRSF000460">
    <property type="entry name" value="Pprylas_GlgP"/>
    <property type="match status" value="1"/>
</dbReference>
<evidence type="ECO:0000256" key="2">
    <source>
        <dbReference type="ARBA" id="ARBA00006047"/>
    </source>
</evidence>
<dbReference type="Pfam" id="PF11897">
    <property type="entry name" value="DUF3417"/>
    <property type="match status" value="1"/>
</dbReference>
<dbReference type="InterPro" id="IPR024517">
    <property type="entry name" value="Glycogen_phosphorylase_DUF3417"/>
</dbReference>
<dbReference type="InterPro" id="IPR011834">
    <property type="entry name" value="Agluc_phsphrylas"/>
</dbReference>
<evidence type="ECO:0000259" key="5">
    <source>
        <dbReference type="Pfam" id="PF11897"/>
    </source>
</evidence>
<feature type="modified residue" description="N6-(pyridoxal phosphate)lysine" evidence="4">
    <location>
        <position position="609"/>
    </location>
</feature>
<proteinExistence type="inferred from homology"/>
<dbReference type="InterPro" id="IPR000811">
    <property type="entry name" value="Glyco_trans_35"/>
</dbReference>
<dbReference type="Gene3D" id="3.40.50.2000">
    <property type="entry name" value="Glycogen Phosphorylase B"/>
    <property type="match status" value="3"/>
</dbReference>
<dbReference type="SUPFAM" id="SSF53756">
    <property type="entry name" value="UDP-Glycosyltransferase/glycogen phosphorylase"/>
    <property type="match status" value="1"/>
</dbReference>
<dbReference type="Pfam" id="PF00343">
    <property type="entry name" value="Phosphorylase"/>
    <property type="match status" value="1"/>
</dbReference>
<evidence type="ECO:0000256" key="4">
    <source>
        <dbReference type="PIRSR" id="PIRSR000460-1"/>
    </source>
</evidence>
<comment type="similarity">
    <text evidence="2">Belongs to the glycogen phosphorylase family.</text>
</comment>
<dbReference type="GO" id="GO:0005975">
    <property type="term" value="P:carbohydrate metabolic process"/>
    <property type="evidence" value="ECO:0007669"/>
    <property type="project" value="InterPro"/>
</dbReference>
<protein>
    <submittedName>
        <fullName evidence="6">Starch phosphorylase</fullName>
    </submittedName>
</protein>
<feature type="domain" description="DUF3417" evidence="5">
    <location>
        <begin position="15"/>
        <end position="123"/>
    </location>
</feature>
<evidence type="ECO:0000313" key="6">
    <source>
        <dbReference type="EMBL" id="SFK03942.1"/>
    </source>
</evidence>
<dbReference type="RefSeq" id="WP_091705496.1">
    <property type="nucleotide sequence ID" value="NZ_BMYN01000005.1"/>
</dbReference>
<gene>
    <name evidence="6" type="ORF">SAMN05216429_10985</name>
</gene>
<dbReference type="OrthoDB" id="7229284at2"/>